<dbReference type="AlphaFoldDB" id="A0A1C3H292"/>
<gene>
    <name evidence="1" type="ORF">CHUV0807_0346</name>
</gene>
<dbReference type="Proteomes" id="UP000190837">
    <property type="component" value="Unassembled WGS sequence"/>
</dbReference>
<sequence>MERQELVDFLLTVDKQHVSDLIDIITDFGKGRITLNSTVKNVLIFAKESNRPFTKKEIDLLLIEFQKYGGNSFANIFRNKENLVSYNEILNDVFNKYFNNLSTGGASQLTNEEKEGKIVQTLFSNNWEFISFSERYKKSINIKNIILMNVTGGAAGDAFANWGLKLLTRSNPAAFTANLALDFAAPALRITIPFIAQIAWIKMMNQNQQDKHEIKPVKILSSQDLIVADTDNKDVILSLTEYAEPPKIKNELNLSNISVFNQLFSNIPTLATKFETARNHIVSINIDPRKLTPAKDGDGLRGMIHGYNEDGHFGITENVRIFEADTLKELINSGVILNLASTVVAQKHLADINERLKEIQKGIDDIKNFLDKERRSKIDATIKLIESLSNYIAEYGQESPIFNETKDRLKRRLDDNLAIKSHLEKDLDDACNEISSIKFNSKMGLGNDSKVKSMIEQMKKWRKNYESYQLCCNVAMMTYALLYANNSDESSRGFYARELKNLVNDTDKFISKKIAHIQKHLQQAHENAKGITKFESSDLAYEALFGGCVEDFKFHQQELSKQLTQIATSVTTPMPFKATLLIENGKIQGGQFLLD</sequence>
<accession>A0A1C3H292</accession>
<evidence type="ECO:0000313" key="2">
    <source>
        <dbReference type="Proteomes" id="UP000190837"/>
    </source>
</evidence>
<organism evidence="1 2">
    <name type="scientific">Cardiobacterium hominis</name>
    <dbReference type="NCBI Taxonomy" id="2718"/>
    <lineage>
        <taxon>Bacteria</taxon>
        <taxon>Pseudomonadati</taxon>
        <taxon>Pseudomonadota</taxon>
        <taxon>Gammaproteobacteria</taxon>
        <taxon>Cardiobacteriales</taxon>
        <taxon>Cardiobacteriaceae</taxon>
        <taxon>Cardiobacterium</taxon>
    </lineage>
</organism>
<evidence type="ECO:0000313" key="1">
    <source>
        <dbReference type="EMBL" id="SAM57758.1"/>
    </source>
</evidence>
<proteinExistence type="predicted"/>
<dbReference type="RefSeq" id="WP_079539186.1">
    <property type="nucleotide sequence ID" value="NZ_FKLO01000016.1"/>
</dbReference>
<protein>
    <submittedName>
        <fullName evidence="1">Uncharacterized protein</fullName>
    </submittedName>
</protein>
<dbReference type="EMBL" id="FKLO01000016">
    <property type="protein sequence ID" value="SAM57758.1"/>
    <property type="molecule type" value="Genomic_DNA"/>
</dbReference>
<name>A0A1C3H292_9GAMM</name>
<reference evidence="2" key="1">
    <citation type="submission" date="2016-04" db="EMBL/GenBank/DDBJ databases">
        <authorList>
            <person name="Tagini F."/>
        </authorList>
    </citation>
    <scope>NUCLEOTIDE SEQUENCE [LARGE SCALE GENOMIC DNA]</scope>
    <source>
        <strain evidence="2">CHUV0807</strain>
    </source>
</reference>